<keyword evidence="2 4" id="KW-0807">Transducer</keyword>
<dbReference type="GO" id="GO:0016020">
    <property type="term" value="C:membrane"/>
    <property type="evidence" value="ECO:0007669"/>
    <property type="project" value="UniProtKB-SubCell"/>
</dbReference>
<feature type="domain" description="Methyl-accepting transducer" evidence="7">
    <location>
        <begin position="371"/>
        <end position="607"/>
    </location>
</feature>
<dbReference type="OrthoDB" id="2489132at2"/>
<keyword evidence="6" id="KW-0472">Membrane</keyword>
<dbReference type="Pfam" id="PF00015">
    <property type="entry name" value="MCPsignal"/>
    <property type="match status" value="1"/>
</dbReference>
<dbReference type="GO" id="GO:0006935">
    <property type="term" value="P:chemotaxis"/>
    <property type="evidence" value="ECO:0007669"/>
    <property type="project" value="InterPro"/>
</dbReference>
<dbReference type="SUPFAM" id="SSF58104">
    <property type="entry name" value="Methyl-accepting chemotaxis protein (MCP) signaling domain"/>
    <property type="match status" value="1"/>
</dbReference>
<dbReference type="PROSITE" id="PS50885">
    <property type="entry name" value="HAMP"/>
    <property type="match status" value="1"/>
</dbReference>
<protein>
    <submittedName>
        <fullName evidence="9">Methyl-accepting chemotaxis protein</fullName>
    </submittedName>
</protein>
<dbReference type="PRINTS" id="PR00260">
    <property type="entry name" value="CHEMTRNSDUCR"/>
</dbReference>
<keyword evidence="10" id="KW-1185">Reference proteome</keyword>
<dbReference type="RefSeq" id="WP_142930158.1">
    <property type="nucleotide sequence ID" value="NZ_ML660118.1"/>
</dbReference>
<dbReference type="AlphaFoldDB" id="A0A545SME1"/>
<name>A0A545SME1_9GAMM</name>
<dbReference type="InterPro" id="IPR003660">
    <property type="entry name" value="HAMP_dom"/>
</dbReference>
<comment type="subcellular location">
    <subcellularLocation>
        <location evidence="1">Membrane</location>
    </subcellularLocation>
</comment>
<evidence type="ECO:0000259" key="8">
    <source>
        <dbReference type="PROSITE" id="PS50885"/>
    </source>
</evidence>
<evidence type="ECO:0000313" key="10">
    <source>
        <dbReference type="Proteomes" id="UP000319732"/>
    </source>
</evidence>
<dbReference type="InterPro" id="IPR004089">
    <property type="entry name" value="MCPsignal_dom"/>
</dbReference>
<keyword evidence="6" id="KW-1133">Transmembrane helix</keyword>
<dbReference type="SMART" id="SM00304">
    <property type="entry name" value="HAMP"/>
    <property type="match status" value="1"/>
</dbReference>
<feature type="transmembrane region" description="Helical" evidence="6">
    <location>
        <begin position="293"/>
        <end position="316"/>
    </location>
</feature>
<evidence type="ECO:0000256" key="1">
    <source>
        <dbReference type="ARBA" id="ARBA00004370"/>
    </source>
</evidence>
<dbReference type="PANTHER" id="PTHR32089">
    <property type="entry name" value="METHYL-ACCEPTING CHEMOTAXIS PROTEIN MCPB"/>
    <property type="match status" value="1"/>
</dbReference>
<sequence length="648" mass="69977">MQSLMNLIIAPARNLMRNLGNGQKFLLITLVFLLPISVSQFLLLEQYNRAIATLEAEQEGLQHLRASRELIFDVNAALLAGRKLPADFNDISGTPLSRSKVVAATRAQLLSGLRSNSQQIYELLGFYQRSLADYSGLNLDQDLVTNRLVRLYADLLRGLMAEVTQVGSTAADIAEEGRFVPRTFIALSNAVELSRSKLRGADIYVGETLDLDAGAGDRLTDSWQSFSGAMAALLNRVKDQMLDPEVIEINRAQVHSAWRGASTAAASFVGQLEPVLDERIAARLQQYRYQRSLSLLALSFGLLLAAVLFAGFYTAVRGSTETVSQAMERLADGNLNQRVAVAGHDEWAAMGGKINAMAVSLEELVGGVNESATVLFDTLSGVRDVAQNARQGAQSQTCDTENLQATINNLHASSQGIRQQLADTVSAADGARATAEEGRDSLAELESVMTRLRNALTGAQASIGQLVEGTRNIGDISSAINEIAEQTNLLALNAAIEAARAGDQGRGFAVVADEVRTLALKTQEQTEKIKATLSAIEEASIVSERSMGETGTQMEASYEKVGMVTTTLNRLGELIDEVHSAGNVITGSTREQQELLEEMVTMSNHIREITDRAYQGAEVTGESVEQIAAVASQLTEEIARFKVTQRRA</sequence>
<feature type="coiled-coil region" evidence="5">
    <location>
        <begin position="435"/>
        <end position="462"/>
    </location>
</feature>
<evidence type="ECO:0000256" key="3">
    <source>
        <dbReference type="ARBA" id="ARBA00029447"/>
    </source>
</evidence>
<dbReference type="Proteomes" id="UP000319732">
    <property type="component" value="Unassembled WGS sequence"/>
</dbReference>
<evidence type="ECO:0000259" key="7">
    <source>
        <dbReference type="PROSITE" id="PS50111"/>
    </source>
</evidence>
<dbReference type="EMBL" id="VHSG01000043">
    <property type="protein sequence ID" value="TQV66162.1"/>
    <property type="molecule type" value="Genomic_DNA"/>
</dbReference>
<evidence type="ECO:0000256" key="5">
    <source>
        <dbReference type="SAM" id="Coils"/>
    </source>
</evidence>
<keyword evidence="6" id="KW-0812">Transmembrane</keyword>
<dbReference type="GO" id="GO:0004888">
    <property type="term" value="F:transmembrane signaling receptor activity"/>
    <property type="evidence" value="ECO:0007669"/>
    <property type="project" value="InterPro"/>
</dbReference>
<gene>
    <name evidence="9" type="ORF">FKG94_27450</name>
</gene>
<feature type="transmembrane region" description="Helical" evidence="6">
    <location>
        <begin position="25"/>
        <end position="44"/>
    </location>
</feature>
<evidence type="ECO:0000313" key="9">
    <source>
        <dbReference type="EMBL" id="TQV66162.1"/>
    </source>
</evidence>
<dbReference type="InterPro" id="IPR004090">
    <property type="entry name" value="Chemotax_Me-accpt_rcpt"/>
</dbReference>
<organism evidence="9 10">
    <name type="scientific">Exilibacterium tricleocarpae</name>
    <dbReference type="NCBI Taxonomy" id="2591008"/>
    <lineage>
        <taxon>Bacteria</taxon>
        <taxon>Pseudomonadati</taxon>
        <taxon>Pseudomonadota</taxon>
        <taxon>Gammaproteobacteria</taxon>
        <taxon>Cellvibrionales</taxon>
        <taxon>Cellvibrionaceae</taxon>
        <taxon>Exilibacterium</taxon>
    </lineage>
</organism>
<proteinExistence type="inferred from homology"/>
<accession>A0A545SME1</accession>
<comment type="similarity">
    <text evidence="3">Belongs to the methyl-accepting chemotaxis (MCP) protein family.</text>
</comment>
<dbReference type="CDD" id="cd06225">
    <property type="entry name" value="HAMP"/>
    <property type="match status" value="1"/>
</dbReference>
<keyword evidence="5" id="KW-0175">Coiled coil</keyword>
<evidence type="ECO:0000256" key="4">
    <source>
        <dbReference type="PROSITE-ProRule" id="PRU00284"/>
    </source>
</evidence>
<evidence type="ECO:0000256" key="6">
    <source>
        <dbReference type="SAM" id="Phobius"/>
    </source>
</evidence>
<reference evidence="9 10" key="1">
    <citation type="submission" date="2019-06" db="EMBL/GenBank/DDBJ databases">
        <title>Whole genome sequence for Cellvibrionaceae sp. R142.</title>
        <authorList>
            <person name="Wang G."/>
        </authorList>
    </citation>
    <scope>NUCLEOTIDE SEQUENCE [LARGE SCALE GENOMIC DNA]</scope>
    <source>
        <strain evidence="9 10">R142</strain>
    </source>
</reference>
<dbReference type="SMART" id="SM00283">
    <property type="entry name" value="MA"/>
    <property type="match status" value="1"/>
</dbReference>
<evidence type="ECO:0000256" key="2">
    <source>
        <dbReference type="ARBA" id="ARBA00023224"/>
    </source>
</evidence>
<feature type="domain" description="HAMP" evidence="8">
    <location>
        <begin position="314"/>
        <end position="366"/>
    </location>
</feature>
<comment type="caution">
    <text evidence="9">The sequence shown here is derived from an EMBL/GenBank/DDBJ whole genome shotgun (WGS) entry which is preliminary data.</text>
</comment>
<dbReference type="GO" id="GO:0007165">
    <property type="term" value="P:signal transduction"/>
    <property type="evidence" value="ECO:0007669"/>
    <property type="project" value="UniProtKB-KW"/>
</dbReference>
<dbReference type="PROSITE" id="PS50111">
    <property type="entry name" value="CHEMOTAXIS_TRANSDUC_2"/>
    <property type="match status" value="1"/>
</dbReference>
<dbReference type="Gene3D" id="1.10.287.950">
    <property type="entry name" value="Methyl-accepting chemotaxis protein"/>
    <property type="match status" value="1"/>
</dbReference>
<dbReference type="PANTHER" id="PTHR32089:SF112">
    <property type="entry name" value="LYSOZYME-LIKE PROTEIN-RELATED"/>
    <property type="match status" value="1"/>
</dbReference>
<dbReference type="Pfam" id="PF00672">
    <property type="entry name" value="HAMP"/>
    <property type="match status" value="1"/>
</dbReference>